<dbReference type="InterPro" id="IPR056876">
    <property type="entry name" value="Msl2-3_C"/>
</dbReference>
<dbReference type="SUPFAM" id="SSF82689">
    <property type="entry name" value="Mechanosensitive channel protein MscS (YggB), C-terminal domain"/>
    <property type="match status" value="1"/>
</dbReference>
<name>A0AAE0KX37_9CHLO</name>
<keyword evidence="5" id="KW-1185">Reference proteome</keyword>
<dbReference type="PANTHER" id="PTHR43634">
    <property type="entry name" value="OW CONDUCTANCE MECHANOSENSITIVE CHANNEL"/>
    <property type="match status" value="1"/>
</dbReference>
<comment type="caution">
    <text evidence="4">The sequence shown here is derived from an EMBL/GenBank/DDBJ whole genome shotgun (WGS) entry which is preliminary data.</text>
</comment>
<accession>A0AAE0KX37</accession>
<dbReference type="Pfam" id="PF24956">
    <property type="entry name" value="Msl2-3_C"/>
    <property type="match status" value="1"/>
</dbReference>
<dbReference type="AlphaFoldDB" id="A0AAE0KX37"/>
<dbReference type="InterPro" id="IPR011066">
    <property type="entry name" value="MscS_channel_C_sf"/>
</dbReference>
<dbReference type="EMBL" id="LGRX02014966">
    <property type="protein sequence ID" value="KAK3263882.1"/>
    <property type="molecule type" value="Genomic_DNA"/>
</dbReference>
<evidence type="ECO:0000256" key="1">
    <source>
        <dbReference type="ARBA" id="ARBA00004141"/>
    </source>
</evidence>
<organism evidence="4 5">
    <name type="scientific">Cymbomonas tetramitiformis</name>
    <dbReference type="NCBI Taxonomy" id="36881"/>
    <lineage>
        <taxon>Eukaryota</taxon>
        <taxon>Viridiplantae</taxon>
        <taxon>Chlorophyta</taxon>
        <taxon>Pyramimonadophyceae</taxon>
        <taxon>Pyramimonadales</taxon>
        <taxon>Pyramimonadaceae</taxon>
        <taxon>Cymbomonas</taxon>
    </lineage>
</organism>
<feature type="domain" description="Mechanosensitive ion channel protein 2/3 C-terminal" evidence="3">
    <location>
        <begin position="106"/>
        <end position="188"/>
    </location>
</feature>
<dbReference type="InterPro" id="IPR045042">
    <property type="entry name" value="YnaI-like"/>
</dbReference>
<proteinExistence type="inferred from homology"/>
<protein>
    <recommendedName>
        <fullName evidence="3">Mechanosensitive ion channel protein 2/3 C-terminal domain-containing protein</fullName>
    </recommendedName>
</protein>
<comment type="subcellular location">
    <subcellularLocation>
        <location evidence="1">Membrane</location>
        <topology evidence="1">Multi-pass membrane protein</topology>
    </subcellularLocation>
</comment>
<gene>
    <name evidence="4" type="ORF">CYMTET_27346</name>
</gene>
<evidence type="ECO:0000256" key="2">
    <source>
        <dbReference type="ARBA" id="ARBA00008017"/>
    </source>
</evidence>
<dbReference type="Proteomes" id="UP001190700">
    <property type="component" value="Unassembled WGS sequence"/>
</dbReference>
<reference evidence="4 5" key="1">
    <citation type="journal article" date="2015" name="Genome Biol. Evol.">
        <title>Comparative Genomics of a Bacterivorous Green Alga Reveals Evolutionary Causalities and Consequences of Phago-Mixotrophic Mode of Nutrition.</title>
        <authorList>
            <person name="Burns J.A."/>
            <person name="Paasch A."/>
            <person name="Narechania A."/>
            <person name="Kim E."/>
        </authorList>
    </citation>
    <scope>NUCLEOTIDE SEQUENCE [LARGE SCALE GENOMIC DNA]</scope>
    <source>
        <strain evidence="4 5">PLY_AMNH</strain>
    </source>
</reference>
<dbReference type="PANTHER" id="PTHR43634:SF2">
    <property type="entry name" value="LOW CONDUCTANCE MECHANOSENSITIVE CHANNEL YNAI"/>
    <property type="match status" value="1"/>
</dbReference>
<evidence type="ECO:0000313" key="4">
    <source>
        <dbReference type="EMBL" id="KAK3263882.1"/>
    </source>
</evidence>
<feature type="non-terminal residue" evidence="4">
    <location>
        <position position="1"/>
    </location>
</feature>
<dbReference type="GO" id="GO:0016020">
    <property type="term" value="C:membrane"/>
    <property type="evidence" value="ECO:0007669"/>
    <property type="project" value="UniProtKB-SubCell"/>
</dbReference>
<evidence type="ECO:0000259" key="3">
    <source>
        <dbReference type="Pfam" id="PF24956"/>
    </source>
</evidence>
<sequence>VVLNISRKNREVQRPAPLVPHVAHGCFLHAMLLCCPGCPSTTGGSCSCAALDSLPPLEDHALVLPGFPSTTGGSCSCAALDSLPPLEDHALVLSWMPPPLEDHALWRVFEKIAVRSLKLNVLEVHNVVKEMRNLLKNDKRVLSKLHRRVFIDSITKNGEYTIYMSCYVEAANRDQFMGIKEDVLLSFLESLGRNGCELATPVRKLMIHNANDSLRGAMSIEAKEEGEEKEAGANEWGGANIGSVDVPQGCNASGADQQRKDRRDAGTMSTCRQCGALL</sequence>
<comment type="similarity">
    <text evidence="2">Belongs to the MscS (TC 1.A.23) family.</text>
</comment>
<evidence type="ECO:0000313" key="5">
    <source>
        <dbReference type="Proteomes" id="UP001190700"/>
    </source>
</evidence>